<protein>
    <submittedName>
        <fullName evidence="2">Putative phosphoglycerate mutase</fullName>
    </submittedName>
</protein>
<proteinExistence type="predicted"/>
<sequence length="239" mass="26476">MSGAASRFLYLTRHGEASPDESALTARGRRQARLLGERLRRFPLSTIYHGPLPRAEQSARLIGDQLDNVPIHVTEAAGDFVPYVPEVAELPPASVDYLVRRLKQIPPEERTQGPELAREALSQFTGPADDDEPRHELVVTHNFLIAWLVRAALDAPNWRWLGLNHCNAALTIIQYAPQRPSSVLTYNDMAHLPEDLRWTGFPLGFITKPAPSSGPQREASESLPAGKSLSRIVAKPLCI</sequence>
<dbReference type="InterPro" id="IPR013078">
    <property type="entry name" value="His_Pase_superF_clade-1"/>
</dbReference>
<dbReference type="PANTHER" id="PTHR20935:SF0">
    <property type="entry name" value="SERINE_THREONINE-PROTEIN PHOSPHATASE PGAM5, MITOCHONDRIAL"/>
    <property type="match status" value="1"/>
</dbReference>
<dbReference type="SUPFAM" id="SSF53254">
    <property type="entry name" value="Phosphoglycerate mutase-like"/>
    <property type="match status" value="1"/>
</dbReference>
<dbReference type="Pfam" id="PF00300">
    <property type="entry name" value="His_Phos_1"/>
    <property type="match status" value="1"/>
</dbReference>
<comment type="caution">
    <text evidence="2">The sequence shown here is derived from an EMBL/GenBank/DDBJ whole genome shotgun (WGS) entry which is preliminary data.</text>
</comment>
<dbReference type="InterPro" id="IPR029033">
    <property type="entry name" value="His_PPase_superfam"/>
</dbReference>
<dbReference type="Gene3D" id="3.40.50.1240">
    <property type="entry name" value="Phosphoglycerate mutase-like"/>
    <property type="match status" value="1"/>
</dbReference>
<dbReference type="AlphaFoldDB" id="A0A543CKD8"/>
<gene>
    <name evidence="2" type="ORF">FB559_3160</name>
</gene>
<keyword evidence="1" id="KW-0378">Hydrolase</keyword>
<name>A0A543CKD8_9ACTN</name>
<dbReference type="EMBL" id="VFOZ01000001">
    <property type="protein sequence ID" value="TQL97566.1"/>
    <property type="molecule type" value="Genomic_DNA"/>
</dbReference>
<dbReference type="GO" id="GO:0016787">
    <property type="term" value="F:hydrolase activity"/>
    <property type="evidence" value="ECO:0007669"/>
    <property type="project" value="UniProtKB-KW"/>
</dbReference>
<keyword evidence="3" id="KW-1185">Reference proteome</keyword>
<dbReference type="PANTHER" id="PTHR20935">
    <property type="entry name" value="PHOSPHOGLYCERATE MUTASE-RELATED"/>
    <property type="match status" value="1"/>
</dbReference>
<dbReference type="Proteomes" id="UP000316096">
    <property type="component" value="Unassembled WGS sequence"/>
</dbReference>
<dbReference type="InterPro" id="IPR051021">
    <property type="entry name" value="Mito_Ser/Thr_phosphatase"/>
</dbReference>
<evidence type="ECO:0000313" key="2">
    <source>
        <dbReference type="EMBL" id="TQL97566.1"/>
    </source>
</evidence>
<evidence type="ECO:0000256" key="1">
    <source>
        <dbReference type="ARBA" id="ARBA00022801"/>
    </source>
</evidence>
<organism evidence="2 3">
    <name type="scientific">Actinoallomurus bryophytorum</name>
    <dbReference type="NCBI Taxonomy" id="1490222"/>
    <lineage>
        <taxon>Bacteria</taxon>
        <taxon>Bacillati</taxon>
        <taxon>Actinomycetota</taxon>
        <taxon>Actinomycetes</taxon>
        <taxon>Streptosporangiales</taxon>
        <taxon>Thermomonosporaceae</taxon>
        <taxon>Actinoallomurus</taxon>
    </lineage>
</organism>
<reference evidence="2 3" key="1">
    <citation type="submission" date="2019-06" db="EMBL/GenBank/DDBJ databases">
        <title>Sequencing the genomes of 1000 actinobacteria strains.</title>
        <authorList>
            <person name="Klenk H.-P."/>
        </authorList>
    </citation>
    <scope>NUCLEOTIDE SEQUENCE [LARGE SCALE GENOMIC DNA]</scope>
    <source>
        <strain evidence="2 3">DSM 102200</strain>
    </source>
</reference>
<dbReference type="SMART" id="SM00855">
    <property type="entry name" value="PGAM"/>
    <property type="match status" value="1"/>
</dbReference>
<dbReference type="OrthoDB" id="9800841at2"/>
<accession>A0A543CKD8</accession>
<evidence type="ECO:0000313" key="3">
    <source>
        <dbReference type="Proteomes" id="UP000316096"/>
    </source>
</evidence>
<dbReference type="CDD" id="cd07067">
    <property type="entry name" value="HP_PGM_like"/>
    <property type="match status" value="1"/>
</dbReference>